<dbReference type="Proteomes" id="UP000790377">
    <property type="component" value="Unassembled WGS sequence"/>
</dbReference>
<protein>
    <submittedName>
        <fullName evidence="1">Uncharacterized protein</fullName>
    </submittedName>
</protein>
<comment type="caution">
    <text evidence="1">The sequence shown here is derived from an EMBL/GenBank/DDBJ whole genome shotgun (WGS) entry which is preliminary data.</text>
</comment>
<proteinExistence type="predicted"/>
<organism evidence="1 2">
    <name type="scientific">Hygrophoropsis aurantiaca</name>
    <dbReference type="NCBI Taxonomy" id="72124"/>
    <lineage>
        <taxon>Eukaryota</taxon>
        <taxon>Fungi</taxon>
        <taxon>Dikarya</taxon>
        <taxon>Basidiomycota</taxon>
        <taxon>Agaricomycotina</taxon>
        <taxon>Agaricomycetes</taxon>
        <taxon>Agaricomycetidae</taxon>
        <taxon>Boletales</taxon>
        <taxon>Coniophorineae</taxon>
        <taxon>Hygrophoropsidaceae</taxon>
        <taxon>Hygrophoropsis</taxon>
    </lineage>
</organism>
<reference evidence="1" key="1">
    <citation type="journal article" date="2021" name="New Phytol.">
        <title>Evolutionary innovations through gain and loss of genes in the ectomycorrhizal Boletales.</title>
        <authorList>
            <person name="Wu G."/>
            <person name="Miyauchi S."/>
            <person name="Morin E."/>
            <person name="Kuo A."/>
            <person name="Drula E."/>
            <person name="Varga T."/>
            <person name="Kohler A."/>
            <person name="Feng B."/>
            <person name="Cao Y."/>
            <person name="Lipzen A."/>
            <person name="Daum C."/>
            <person name="Hundley H."/>
            <person name="Pangilinan J."/>
            <person name="Johnson J."/>
            <person name="Barry K."/>
            <person name="LaButti K."/>
            <person name="Ng V."/>
            <person name="Ahrendt S."/>
            <person name="Min B."/>
            <person name="Choi I.G."/>
            <person name="Park H."/>
            <person name="Plett J.M."/>
            <person name="Magnuson J."/>
            <person name="Spatafora J.W."/>
            <person name="Nagy L.G."/>
            <person name="Henrissat B."/>
            <person name="Grigoriev I.V."/>
            <person name="Yang Z.L."/>
            <person name="Xu J."/>
            <person name="Martin F.M."/>
        </authorList>
    </citation>
    <scope>NUCLEOTIDE SEQUENCE</scope>
    <source>
        <strain evidence="1">ATCC 28755</strain>
    </source>
</reference>
<keyword evidence="2" id="KW-1185">Reference proteome</keyword>
<gene>
    <name evidence="1" type="ORF">BJ138DRAFT_1017075</name>
</gene>
<evidence type="ECO:0000313" key="1">
    <source>
        <dbReference type="EMBL" id="KAH7905898.1"/>
    </source>
</evidence>
<dbReference type="EMBL" id="MU268105">
    <property type="protein sequence ID" value="KAH7905898.1"/>
    <property type="molecule type" value="Genomic_DNA"/>
</dbReference>
<evidence type="ECO:0000313" key="2">
    <source>
        <dbReference type="Proteomes" id="UP000790377"/>
    </source>
</evidence>
<sequence>MFAIGSQRTPCSLVSSEQLKGHLRLLRAFHNMRITVEDCKDPRLPALLTQMDKRSRWTWFVTLAVDRFERWVKNLQFVPLEKFTSKHFPPLDVWMVWHAYLLNPCWYAEDCERLLILQQLRLLNMFVVASINVGKLARHTPSEGRTASWHKKTGTYFDPFEAMADSTHKQLECPRCRTRVFVPFANDNCTGYAEEKFAALCPLPGCRLKITRSNLAVAKFARDLIEHEEGTDSYMAGTLYNAAGKRDARQAKEAKELLTRSPQFSQKNITTTLERIARLDWEKDIKESVGYSLQKLKETVIEVMQGSPLAYKILNAYQDDRPFSIDLVEAVLRQGIFTKKMGDMGWLQSAAFKEGTKARILEDCIARYHGFLDLMASSPGTMFVPTLDIDLVWHSHQLMASRYLIDCEIYVGRSIDHEHTVEESRLSLAFDETCHAWLSRFHVPYMQCGCPPPDETVLQKLIRILRTYTQRHSNLHDSLHVDHLPATHPSTHNVMLTFQRIASGSFGSTSHHRHAGANSPGQTRAKGKKRDDGHGGEKPTFTKPDLQPPMPWMETGSLDKLRKPVSLPVNPAPPYITFGTDVRLLPDV</sequence>
<name>A0ACB7ZYT2_9AGAM</name>
<accession>A0ACB7ZYT2</accession>